<dbReference type="InterPro" id="IPR001310">
    <property type="entry name" value="Histidine_triad_HIT"/>
</dbReference>
<name>A0A926HRK3_9FIRM</name>
<evidence type="ECO:0000313" key="6">
    <source>
        <dbReference type="Proteomes" id="UP000651482"/>
    </source>
</evidence>
<dbReference type="InterPro" id="IPR019808">
    <property type="entry name" value="Histidine_triad_CS"/>
</dbReference>
<keyword evidence="6" id="KW-1185">Reference proteome</keyword>
<comment type="caution">
    <text evidence="5">The sequence shown here is derived from an EMBL/GenBank/DDBJ whole genome shotgun (WGS) entry which is preliminary data.</text>
</comment>
<accession>A0A926HRK3</accession>
<feature type="domain" description="HIT" evidence="4">
    <location>
        <begin position="4"/>
        <end position="112"/>
    </location>
</feature>
<feature type="active site" description="Tele-AMP-histidine intermediate" evidence="1">
    <location>
        <position position="98"/>
    </location>
</feature>
<dbReference type="InterPro" id="IPR036265">
    <property type="entry name" value="HIT-like_sf"/>
</dbReference>
<evidence type="ECO:0000259" key="4">
    <source>
        <dbReference type="PROSITE" id="PS51084"/>
    </source>
</evidence>
<dbReference type="RefSeq" id="WP_249318155.1">
    <property type="nucleotide sequence ID" value="NZ_JACRSN010000003.1"/>
</dbReference>
<dbReference type="SUPFAM" id="SSF54197">
    <property type="entry name" value="HIT-like"/>
    <property type="match status" value="1"/>
</dbReference>
<proteinExistence type="predicted"/>
<dbReference type="PRINTS" id="PR00332">
    <property type="entry name" value="HISTRIAD"/>
</dbReference>
<dbReference type="Proteomes" id="UP000651482">
    <property type="component" value="Unassembled WGS sequence"/>
</dbReference>
<dbReference type="AlphaFoldDB" id="A0A926HRK3"/>
<dbReference type="CDD" id="cd01276">
    <property type="entry name" value="PKCI_related"/>
    <property type="match status" value="1"/>
</dbReference>
<organism evidence="5 6">
    <name type="scientific">Yeguia hominis</name>
    <dbReference type="NCBI Taxonomy" id="2763662"/>
    <lineage>
        <taxon>Bacteria</taxon>
        <taxon>Bacillati</taxon>
        <taxon>Bacillota</taxon>
        <taxon>Clostridia</taxon>
        <taxon>Eubacteriales</taxon>
        <taxon>Yeguiaceae</taxon>
        <taxon>Yeguia</taxon>
    </lineage>
</organism>
<feature type="short sequence motif" description="Histidine triad motif" evidence="2 3">
    <location>
        <begin position="96"/>
        <end position="100"/>
    </location>
</feature>
<dbReference type="EMBL" id="JACRSN010000003">
    <property type="protein sequence ID" value="MBC8532880.1"/>
    <property type="molecule type" value="Genomic_DNA"/>
</dbReference>
<evidence type="ECO:0000313" key="5">
    <source>
        <dbReference type="EMBL" id="MBC8532880.1"/>
    </source>
</evidence>
<gene>
    <name evidence="5" type="ORF">IAG03_02440</name>
</gene>
<dbReference type="PROSITE" id="PS00892">
    <property type="entry name" value="HIT_1"/>
    <property type="match status" value="1"/>
</dbReference>
<evidence type="ECO:0000256" key="3">
    <source>
        <dbReference type="PROSITE-ProRule" id="PRU00464"/>
    </source>
</evidence>
<dbReference type="PANTHER" id="PTHR23089">
    <property type="entry name" value="HISTIDINE TRIAD HIT PROTEIN"/>
    <property type="match status" value="1"/>
</dbReference>
<reference evidence="5" key="1">
    <citation type="submission" date="2020-08" db="EMBL/GenBank/DDBJ databases">
        <title>Genome public.</title>
        <authorList>
            <person name="Liu C."/>
            <person name="Sun Q."/>
        </authorList>
    </citation>
    <scope>NUCLEOTIDE SEQUENCE</scope>
    <source>
        <strain evidence="5">NSJ-40</strain>
    </source>
</reference>
<dbReference type="Pfam" id="PF01230">
    <property type="entry name" value="HIT"/>
    <property type="match status" value="1"/>
</dbReference>
<dbReference type="InterPro" id="IPR011146">
    <property type="entry name" value="HIT-like"/>
</dbReference>
<evidence type="ECO:0000256" key="1">
    <source>
        <dbReference type="PIRSR" id="PIRSR601310-1"/>
    </source>
</evidence>
<sequence length="112" mass="12275">MDCIFCKIAAKEIPSNLVYEDEQVCAFYDLDPQAPVHVLIIPKAHIASAQEITPENSAAVAHIFEVAAKLAADLGLENGFRIVNNCGKDGQQTVQHLHFHLLGGRQMQWPPG</sequence>
<dbReference type="Gene3D" id="3.30.428.10">
    <property type="entry name" value="HIT-like"/>
    <property type="match status" value="1"/>
</dbReference>
<evidence type="ECO:0000256" key="2">
    <source>
        <dbReference type="PIRSR" id="PIRSR601310-3"/>
    </source>
</evidence>
<dbReference type="PROSITE" id="PS51084">
    <property type="entry name" value="HIT_2"/>
    <property type="match status" value="1"/>
</dbReference>
<dbReference type="GO" id="GO:0003824">
    <property type="term" value="F:catalytic activity"/>
    <property type="evidence" value="ECO:0007669"/>
    <property type="project" value="InterPro"/>
</dbReference>
<protein>
    <submittedName>
        <fullName evidence="5">Histidine triad nucleotide-binding protein</fullName>
    </submittedName>
</protein>